<evidence type="ECO:0000256" key="6">
    <source>
        <dbReference type="ARBA" id="ARBA00023229"/>
    </source>
</evidence>
<evidence type="ECO:0000259" key="9">
    <source>
        <dbReference type="Pfam" id="PF26540"/>
    </source>
</evidence>
<dbReference type="NCBIfam" id="NF001540">
    <property type="entry name" value="PRK00366.1"/>
    <property type="match status" value="1"/>
</dbReference>
<dbReference type="FunFam" id="3.20.20.20:FF:000001">
    <property type="entry name" value="4-hydroxy-3-methylbut-2-en-1-yl diphosphate synthase (flavodoxin)"/>
    <property type="match status" value="1"/>
</dbReference>
<dbReference type="HAMAP" id="MF_00159">
    <property type="entry name" value="IspG"/>
    <property type="match status" value="1"/>
</dbReference>
<comment type="catalytic activity">
    <reaction evidence="7">
        <text>(2E)-4-hydroxy-3-methylbut-2-enyl diphosphate + oxidized [flavodoxin] + H2O + 2 H(+) = 2-C-methyl-D-erythritol 2,4-cyclic diphosphate + reduced [flavodoxin]</text>
        <dbReference type="Rhea" id="RHEA:43604"/>
        <dbReference type="Rhea" id="RHEA-COMP:10622"/>
        <dbReference type="Rhea" id="RHEA-COMP:10623"/>
        <dbReference type="ChEBI" id="CHEBI:15377"/>
        <dbReference type="ChEBI" id="CHEBI:15378"/>
        <dbReference type="ChEBI" id="CHEBI:57618"/>
        <dbReference type="ChEBI" id="CHEBI:58210"/>
        <dbReference type="ChEBI" id="CHEBI:58483"/>
        <dbReference type="ChEBI" id="CHEBI:128753"/>
        <dbReference type="EC" id="1.17.7.3"/>
    </reaction>
</comment>
<evidence type="ECO:0000313" key="10">
    <source>
        <dbReference type="EMBL" id="AJC74119.1"/>
    </source>
</evidence>
<feature type="domain" description="IspG C-terminal" evidence="9">
    <location>
        <begin position="255"/>
        <end position="341"/>
    </location>
</feature>
<dbReference type="Proteomes" id="UP000077469">
    <property type="component" value="Chromosome"/>
</dbReference>
<dbReference type="Pfam" id="PF26540">
    <property type="entry name" value="GcpE_C"/>
    <property type="match status" value="1"/>
</dbReference>
<proteinExistence type="inferred from homology"/>
<dbReference type="KEGG" id="phy:AJ81_07955"/>
<dbReference type="GO" id="GO:0019288">
    <property type="term" value="P:isopentenyl diphosphate biosynthetic process, methylerythritol 4-phosphate pathway"/>
    <property type="evidence" value="ECO:0007669"/>
    <property type="project" value="UniProtKB-UniRule"/>
</dbReference>
<dbReference type="GO" id="GO:0046429">
    <property type="term" value="F:4-hydroxy-3-methylbut-2-en-1-yl diphosphate synthase activity (ferredoxin)"/>
    <property type="evidence" value="ECO:0007669"/>
    <property type="project" value="UniProtKB-UniRule"/>
</dbReference>
<dbReference type="InterPro" id="IPR011005">
    <property type="entry name" value="Dihydropteroate_synth-like_sf"/>
</dbReference>
<dbReference type="RefSeq" id="WP_031504092.1">
    <property type="nucleotide sequence ID" value="NC_022795.1"/>
</dbReference>
<comment type="similarity">
    <text evidence="7">Belongs to the IspG family.</text>
</comment>
<organism evidence="10 11">
    <name type="scientific">Pseudothermotoga hypogea DSM 11164 = NBRC 106472</name>
    <dbReference type="NCBI Taxonomy" id="1123384"/>
    <lineage>
        <taxon>Bacteria</taxon>
        <taxon>Thermotogati</taxon>
        <taxon>Thermotogota</taxon>
        <taxon>Thermotogae</taxon>
        <taxon>Thermotogales</taxon>
        <taxon>Thermotogaceae</taxon>
        <taxon>Pseudothermotoga</taxon>
    </lineage>
</organism>
<dbReference type="EC" id="1.17.7.3" evidence="7"/>
<keyword evidence="1 7" id="KW-0004">4Fe-4S</keyword>
<dbReference type="Gene3D" id="3.20.20.20">
    <property type="entry name" value="Dihydropteroate synthase-like"/>
    <property type="match status" value="1"/>
</dbReference>
<dbReference type="PANTHER" id="PTHR30454">
    <property type="entry name" value="4-HYDROXY-3-METHYLBUT-2-EN-1-YL DIPHOSPHATE SYNTHASE"/>
    <property type="match status" value="1"/>
</dbReference>
<gene>
    <name evidence="7" type="primary">ispG</name>
    <name evidence="10" type="ORF">AJ81_07955</name>
</gene>
<evidence type="ECO:0000259" key="8">
    <source>
        <dbReference type="Pfam" id="PF04551"/>
    </source>
</evidence>
<dbReference type="GO" id="GO:0051539">
    <property type="term" value="F:4 iron, 4 sulfur cluster binding"/>
    <property type="evidence" value="ECO:0007669"/>
    <property type="project" value="UniProtKB-UniRule"/>
</dbReference>
<feature type="binding site" evidence="7">
    <location>
        <position position="292"/>
    </location>
    <ligand>
        <name>[4Fe-4S] cluster</name>
        <dbReference type="ChEBI" id="CHEBI:49883"/>
    </ligand>
</feature>
<dbReference type="GO" id="GO:0016114">
    <property type="term" value="P:terpenoid biosynthetic process"/>
    <property type="evidence" value="ECO:0007669"/>
    <property type="project" value="InterPro"/>
</dbReference>
<keyword evidence="11" id="KW-1185">Reference proteome</keyword>
<feature type="binding site" evidence="7">
    <location>
        <position position="299"/>
    </location>
    <ligand>
        <name>[4Fe-4S] cluster</name>
        <dbReference type="ChEBI" id="CHEBI:49883"/>
    </ligand>
</feature>
<keyword evidence="2 7" id="KW-0479">Metal-binding</keyword>
<dbReference type="InterPro" id="IPR016425">
    <property type="entry name" value="IspG_bac"/>
</dbReference>
<dbReference type="EMBL" id="CP007141">
    <property type="protein sequence ID" value="AJC74119.1"/>
    <property type="molecule type" value="Genomic_DNA"/>
</dbReference>
<dbReference type="NCBIfam" id="TIGR00612">
    <property type="entry name" value="ispG_gcpE"/>
    <property type="match status" value="1"/>
</dbReference>
<dbReference type="Pfam" id="PF04551">
    <property type="entry name" value="GcpE"/>
    <property type="match status" value="1"/>
</dbReference>
<feature type="binding site" evidence="7">
    <location>
        <position position="259"/>
    </location>
    <ligand>
        <name>[4Fe-4S] cluster</name>
        <dbReference type="ChEBI" id="CHEBI:49883"/>
    </ligand>
</feature>
<keyword evidence="3 7" id="KW-0560">Oxidoreductase</keyword>
<comment type="pathway">
    <text evidence="7">Isoprenoid biosynthesis; isopentenyl diphosphate biosynthesis via DXP pathway; isopentenyl diphosphate from 1-deoxy-D-xylulose 5-phosphate: step 5/6.</text>
</comment>
<dbReference type="GO" id="GO:0141197">
    <property type="term" value="F:4-hydroxy-3-methylbut-2-enyl-diphosphate synthase activity (flavodoxin)"/>
    <property type="evidence" value="ECO:0007669"/>
    <property type="project" value="UniProtKB-EC"/>
</dbReference>
<sequence length="349" mass="37767">MSRVVKVGKVFIGKGYPVSIQSMTNTKTSDVDATVKQIKELVVAGCEIVRVAVVDLESARSIRKIKQLLDFDVPIVADVHYDHRLAIEAIKSGADKVRINPGNIGQDWKVKELVEVAKERSIPIRVGANSGSLRKDFEQKYDRITALAESALYEVRLLERLGFFDIVISVKSTDVLETVKANEYVASKVEYPLHIGLTEAGVGETAIVKSSIAIGHLLLEGIGNTVRVSIAGDPIKEVIVARRILASLGLRKAGQVIACPTCGRCEIDVEKIAKTIEPLVEKTDLTVAVMGCIVNGVGEGRHADIGVAGTKQKAVIFESGRIVKTIPSDTIVDELIKLIEQKVKTSPKA</sequence>
<dbReference type="InterPro" id="IPR058579">
    <property type="entry name" value="IspG_C"/>
</dbReference>
<keyword evidence="4 7" id="KW-0408">Iron</keyword>
<dbReference type="PANTHER" id="PTHR30454:SF0">
    <property type="entry name" value="4-HYDROXY-3-METHYLBUT-2-EN-1-YL DIPHOSPHATE SYNTHASE (FERREDOXIN), CHLOROPLASTIC"/>
    <property type="match status" value="1"/>
</dbReference>
<evidence type="ECO:0000256" key="2">
    <source>
        <dbReference type="ARBA" id="ARBA00022723"/>
    </source>
</evidence>
<protein>
    <recommendedName>
        <fullName evidence="7">4-hydroxy-3-methylbut-2-en-1-yl diphosphate synthase (flavodoxin)</fullName>
        <ecNumber evidence="7">1.17.7.3</ecNumber>
    </recommendedName>
    <alternativeName>
        <fullName evidence="7">1-hydroxy-2-methyl-2-(E)-butenyl 4-diphosphate synthase</fullName>
    </alternativeName>
</protein>
<dbReference type="PaxDb" id="1123384-AJ81_07955"/>
<evidence type="ECO:0000256" key="3">
    <source>
        <dbReference type="ARBA" id="ARBA00023002"/>
    </source>
</evidence>
<reference evidence="10 11" key="1">
    <citation type="submission" date="2014-01" db="EMBL/GenBank/DDBJ databases">
        <title>Genome sequencing of Thermotog hypogea.</title>
        <authorList>
            <person name="Zhang X."/>
            <person name="Alvare G."/>
            <person name="Fristensky B."/>
            <person name="Chen L."/>
            <person name="Suen T."/>
            <person name="Chen Q."/>
            <person name="Ma K."/>
        </authorList>
    </citation>
    <scope>NUCLEOTIDE SEQUENCE [LARGE SCALE GENOMIC DNA]</scope>
    <source>
        <strain evidence="10 11">DSM 11164</strain>
    </source>
</reference>
<dbReference type="AlphaFoldDB" id="A0A0X1KSB5"/>
<comment type="function">
    <text evidence="7">Converts 2C-methyl-D-erythritol 2,4-cyclodiphosphate (ME-2,4cPP) into 1-hydroxy-2-methyl-2-(E)-butenyl 4-diphosphate.</text>
</comment>
<keyword evidence="6 7" id="KW-0414">Isoprene biosynthesis</keyword>
<name>A0A0X1KSB5_9THEM</name>
<comment type="cofactor">
    <cofactor evidence="7">
        <name>[4Fe-4S] cluster</name>
        <dbReference type="ChEBI" id="CHEBI:49883"/>
    </cofactor>
    <text evidence="7">Binds 1 [4Fe-4S] cluster.</text>
</comment>
<dbReference type="InterPro" id="IPR045854">
    <property type="entry name" value="NO2/SO3_Rdtase_4Fe4S_sf"/>
</dbReference>
<dbReference type="SUPFAM" id="SSF56014">
    <property type="entry name" value="Nitrite and sulphite reductase 4Fe-4S domain-like"/>
    <property type="match status" value="1"/>
</dbReference>
<dbReference type="OrthoDB" id="9803214at2"/>
<evidence type="ECO:0000256" key="4">
    <source>
        <dbReference type="ARBA" id="ARBA00023004"/>
    </source>
</evidence>
<evidence type="ECO:0000256" key="1">
    <source>
        <dbReference type="ARBA" id="ARBA00022485"/>
    </source>
</evidence>
<dbReference type="Gene3D" id="3.30.413.10">
    <property type="entry name" value="Sulfite Reductase Hemoprotein, domain 1"/>
    <property type="match status" value="1"/>
</dbReference>
<accession>A0A0X1KSB5</accession>
<feature type="domain" description="IspG TIM-barrel" evidence="8">
    <location>
        <begin position="3"/>
        <end position="241"/>
    </location>
</feature>
<dbReference type="InterPro" id="IPR058578">
    <property type="entry name" value="IspG_TIM"/>
</dbReference>
<evidence type="ECO:0000256" key="7">
    <source>
        <dbReference type="HAMAP-Rule" id="MF_00159"/>
    </source>
</evidence>
<dbReference type="STRING" id="1123384.AJ81_07955"/>
<dbReference type="InterPro" id="IPR004588">
    <property type="entry name" value="IspG_bac-typ"/>
</dbReference>
<evidence type="ECO:0000313" key="11">
    <source>
        <dbReference type="Proteomes" id="UP000077469"/>
    </source>
</evidence>
<keyword evidence="5 7" id="KW-0411">Iron-sulfur</keyword>
<dbReference type="PATRIC" id="fig|1123384.7.peg.1595"/>
<dbReference type="GO" id="GO:0005506">
    <property type="term" value="F:iron ion binding"/>
    <property type="evidence" value="ECO:0007669"/>
    <property type="project" value="InterPro"/>
</dbReference>
<dbReference type="UniPathway" id="UPA00056">
    <property type="reaction ID" value="UER00096"/>
</dbReference>
<evidence type="ECO:0000256" key="5">
    <source>
        <dbReference type="ARBA" id="ARBA00023014"/>
    </source>
</evidence>
<dbReference type="PIRSF" id="PIRSF004640">
    <property type="entry name" value="IspG"/>
    <property type="match status" value="1"/>
</dbReference>
<dbReference type="SUPFAM" id="SSF51717">
    <property type="entry name" value="Dihydropteroate synthetase-like"/>
    <property type="match status" value="1"/>
</dbReference>
<feature type="binding site" evidence="7">
    <location>
        <position position="262"/>
    </location>
    <ligand>
        <name>[4Fe-4S] cluster</name>
        <dbReference type="ChEBI" id="CHEBI:49883"/>
    </ligand>
</feature>